<dbReference type="Proteomes" id="UP001153076">
    <property type="component" value="Unassembled WGS sequence"/>
</dbReference>
<dbReference type="EMBL" id="JAKOGI010000028">
    <property type="protein sequence ID" value="KAJ8448722.1"/>
    <property type="molecule type" value="Genomic_DNA"/>
</dbReference>
<dbReference type="PANTHER" id="PTHR36856:SF1">
    <property type="entry name" value="OS07G0175200 PROTEIN"/>
    <property type="match status" value="1"/>
</dbReference>
<reference evidence="1" key="1">
    <citation type="submission" date="2022-04" db="EMBL/GenBank/DDBJ databases">
        <title>Carnegiea gigantea Genome sequencing and assembly v2.</title>
        <authorList>
            <person name="Copetti D."/>
            <person name="Sanderson M.J."/>
            <person name="Burquez A."/>
            <person name="Wojciechowski M.F."/>
        </authorList>
    </citation>
    <scope>NUCLEOTIDE SEQUENCE</scope>
    <source>
        <strain evidence="1">SGP5-SGP5p</strain>
        <tissue evidence="1">Aerial part</tissue>
    </source>
</reference>
<dbReference type="OrthoDB" id="2262048at2759"/>
<name>A0A9Q1QNG2_9CARY</name>
<comment type="caution">
    <text evidence="1">The sequence shown here is derived from an EMBL/GenBank/DDBJ whole genome shotgun (WGS) entry which is preliminary data.</text>
</comment>
<proteinExistence type="predicted"/>
<evidence type="ECO:0000313" key="2">
    <source>
        <dbReference type="Proteomes" id="UP001153076"/>
    </source>
</evidence>
<keyword evidence="2" id="KW-1185">Reference proteome</keyword>
<accession>A0A9Q1QNG2</accession>
<organism evidence="1 2">
    <name type="scientific">Carnegiea gigantea</name>
    <dbReference type="NCBI Taxonomy" id="171969"/>
    <lineage>
        <taxon>Eukaryota</taxon>
        <taxon>Viridiplantae</taxon>
        <taxon>Streptophyta</taxon>
        <taxon>Embryophyta</taxon>
        <taxon>Tracheophyta</taxon>
        <taxon>Spermatophyta</taxon>
        <taxon>Magnoliopsida</taxon>
        <taxon>eudicotyledons</taxon>
        <taxon>Gunneridae</taxon>
        <taxon>Pentapetalae</taxon>
        <taxon>Caryophyllales</taxon>
        <taxon>Cactineae</taxon>
        <taxon>Cactaceae</taxon>
        <taxon>Cactoideae</taxon>
        <taxon>Echinocereeae</taxon>
        <taxon>Carnegiea</taxon>
    </lineage>
</organism>
<protein>
    <submittedName>
        <fullName evidence="1">Uncharacterized protein</fullName>
    </submittedName>
</protein>
<evidence type="ECO:0000313" key="1">
    <source>
        <dbReference type="EMBL" id="KAJ8448722.1"/>
    </source>
</evidence>
<gene>
    <name evidence="1" type="ORF">Cgig2_010609</name>
</gene>
<dbReference type="PANTHER" id="PTHR36856">
    <property type="entry name" value="OS07G0175200 PROTEIN"/>
    <property type="match status" value="1"/>
</dbReference>
<dbReference type="AlphaFoldDB" id="A0A9Q1QNG2"/>
<sequence length="252" mass="28235">MIDDPSMTSNILILSLLQKIKGVKSPVCDGNPKIAVSSGLQSSPTITFIPARTPANLPKSLLGFKIFSFLIMDQKSEIVTKKIMSPCDVEALKKCLEENKGDYVKCQVQIEAFKSSCSVRKQDSSSTKIRPGAYNRLGSFSILSSGMHVSLKQRWHSKHGKLAEMKEKSNHVWRVPNPRYHALHYNDIVSKPSCRKLDSSTQGKEEHRESTLLSIVLKVRIDPTTNQAEEASFTNGNLLEKSENYVLIYHDK</sequence>